<evidence type="ECO:0000256" key="1">
    <source>
        <dbReference type="ARBA" id="ARBA00004162"/>
    </source>
</evidence>
<dbReference type="Pfam" id="PF04024">
    <property type="entry name" value="PspC"/>
    <property type="match status" value="1"/>
</dbReference>
<keyword evidence="2" id="KW-1003">Cell membrane</keyword>
<dbReference type="Pfam" id="PF18917">
    <property type="entry name" value="LiaI-LiaF-like_TM1"/>
    <property type="match status" value="1"/>
</dbReference>
<sequence length="164" mass="18221">MVTKKLYRSRKDRIIGGVCGGIAEYFNIDPVLVRIIAVLTILINGIGIIAYIIAWIIIPQEPDQKPEKEKSGLREKAEEIVQDIGERIRKGSNSDRKRSNAVVALILISLGILFLLNNFLPRFNFGRLWPLILVVIGLAILAQGSKKKDAGTSSEAKEKPEQES</sequence>
<dbReference type="EMBL" id="QMPZ01000055">
    <property type="protein sequence ID" value="RLE09234.1"/>
    <property type="molecule type" value="Genomic_DNA"/>
</dbReference>
<dbReference type="AlphaFoldDB" id="A0A497E484"/>
<keyword evidence="5 7" id="KW-0472">Membrane</keyword>
<evidence type="ECO:0000313" key="10">
    <source>
        <dbReference type="EMBL" id="RLE09234.1"/>
    </source>
</evidence>
<feature type="region of interest" description="Disordered" evidence="6">
    <location>
        <begin position="145"/>
        <end position="164"/>
    </location>
</feature>
<dbReference type="GO" id="GO:0005886">
    <property type="term" value="C:plasma membrane"/>
    <property type="evidence" value="ECO:0007669"/>
    <property type="project" value="UniProtKB-SubCell"/>
</dbReference>
<evidence type="ECO:0000259" key="8">
    <source>
        <dbReference type="Pfam" id="PF04024"/>
    </source>
</evidence>
<name>A0A497E484_UNCAE</name>
<dbReference type="Proteomes" id="UP000279422">
    <property type="component" value="Unassembled WGS sequence"/>
</dbReference>
<dbReference type="InterPro" id="IPR052027">
    <property type="entry name" value="PspC"/>
</dbReference>
<evidence type="ECO:0000256" key="6">
    <source>
        <dbReference type="SAM" id="MobiDB-lite"/>
    </source>
</evidence>
<evidence type="ECO:0000259" key="9">
    <source>
        <dbReference type="Pfam" id="PF18917"/>
    </source>
</evidence>
<feature type="compositionally biased region" description="Basic and acidic residues" evidence="6">
    <location>
        <begin position="146"/>
        <end position="164"/>
    </location>
</feature>
<evidence type="ECO:0000313" key="11">
    <source>
        <dbReference type="Proteomes" id="UP000279422"/>
    </source>
</evidence>
<accession>A0A497E484</accession>
<feature type="transmembrane region" description="Helical" evidence="7">
    <location>
        <begin position="99"/>
        <end position="116"/>
    </location>
</feature>
<gene>
    <name evidence="10" type="ORF">DRJ00_04745</name>
</gene>
<evidence type="ECO:0000256" key="5">
    <source>
        <dbReference type="ARBA" id="ARBA00023136"/>
    </source>
</evidence>
<feature type="transmembrane region" description="Helical" evidence="7">
    <location>
        <begin position="35"/>
        <end position="58"/>
    </location>
</feature>
<keyword evidence="4 7" id="KW-1133">Transmembrane helix</keyword>
<evidence type="ECO:0000256" key="7">
    <source>
        <dbReference type="SAM" id="Phobius"/>
    </source>
</evidence>
<dbReference type="InterPro" id="IPR043726">
    <property type="entry name" value="LiaI-LiaF-like_TM1"/>
</dbReference>
<feature type="domain" description="Phage shock protein PspC N-terminal" evidence="8">
    <location>
        <begin position="4"/>
        <end position="61"/>
    </location>
</feature>
<comment type="caution">
    <text evidence="10">The sequence shown here is derived from an EMBL/GenBank/DDBJ whole genome shotgun (WGS) entry which is preliminary data.</text>
</comment>
<dbReference type="PANTHER" id="PTHR33885">
    <property type="entry name" value="PHAGE SHOCK PROTEIN C"/>
    <property type="match status" value="1"/>
</dbReference>
<feature type="transmembrane region" description="Helical" evidence="7">
    <location>
        <begin position="128"/>
        <end position="144"/>
    </location>
</feature>
<organism evidence="10 11">
    <name type="scientific">Aerophobetes bacterium</name>
    <dbReference type="NCBI Taxonomy" id="2030807"/>
    <lineage>
        <taxon>Bacteria</taxon>
        <taxon>Candidatus Aerophobota</taxon>
    </lineage>
</organism>
<dbReference type="InterPro" id="IPR007168">
    <property type="entry name" value="Phageshock_PspC_N"/>
</dbReference>
<comment type="subcellular location">
    <subcellularLocation>
        <location evidence="1">Cell membrane</location>
        <topology evidence="1">Single-pass membrane protein</topology>
    </subcellularLocation>
</comment>
<dbReference type="PANTHER" id="PTHR33885:SF3">
    <property type="entry name" value="PHAGE SHOCK PROTEIN C"/>
    <property type="match status" value="1"/>
</dbReference>
<reference evidence="10 11" key="1">
    <citation type="submission" date="2018-06" db="EMBL/GenBank/DDBJ databases">
        <title>Extensive metabolic versatility and redundancy in microbially diverse, dynamic hydrothermal sediments.</title>
        <authorList>
            <person name="Dombrowski N."/>
            <person name="Teske A."/>
            <person name="Baker B.J."/>
        </authorList>
    </citation>
    <scope>NUCLEOTIDE SEQUENCE [LARGE SCALE GENOMIC DNA]</scope>
    <source>
        <strain evidence="10">B47_G16</strain>
    </source>
</reference>
<evidence type="ECO:0000256" key="2">
    <source>
        <dbReference type="ARBA" id="ARBA00022475"/>
    </source>
</evidence>
<evidence type="ECO:0000256" key="4">
    <source>
        <dbReference type="ARBA" id="ARBA00022989"/>
    </source>
</evidence>
<proteinExistence type="predicted"/>
<protein>
    <submittedName>
        <fullName evidence="10">PspC domain-containing protein</fullName>
    </submittedName>
</protein>
<evidence type="ECO:0000256" key="3">
    <source>
        <dbReference type="ARBA" id="ARBA00022692"/>
    </source>
</evidence>
<keyword evidence="3 7" id="KW-0812">Transmembrane</keyword>
<feature type="domain" description="LiaI-LiaF-like transmembrane region" evidence="9">
    <location>
        <begin position="102"/>
        <end position="141"/>
    </location>
</feature>